<keyword evidence="1" id="KW-0472">Membrane</keyword>
<protein>
    <recommendedName>
        <fullName evidence="4">DUF304 domain-containing protein</fullName>
    </recommendedName>
</protein>
<gene>
    <name evidence="2" type="ORF">G3RUM_00316</name>
</gene>
<dbReference type="RefSeq" id="WP_129734729.1">
    <property type="nucleotide sequence ID" value="NZ_PRLM01000003.1"/>
</dbReference>
<feature type="transmembrane region" description="Helical" evidence="1">
    <location>
        <begin position="74"/>
        <end position="97"/>
    </location>
</feature>
<accession>A0ABY0FLS6</accession>
<keyword evidence="1" id="KW-0812">Transmembrane</keyword>
<evidence type="ECO:0008006" key="4">
    <source>
        <dbReference type="Google" id="ProtNLM"/>
    </source>
</evidence>
<evidence type="ECO:0000313" key="2">
    <source>
        <dbReference type="EMBL" id="RYC74776.1"/>
    </source>
</evidence>
<keyword evidence="3" id="KW-1185">Reference proteome</keyword>
<evidence type="ECO:0000313" key="3">
    <source>
        <dbReference type="Proteomes" id="UP001191019"/>
    </source>
</evidence>
<evidence type="ECO:0000256" key="1">
    <source>
        <dbReference type="SAM" id="Phobius"/>
    </source>
</evidence>
<sequence>MDESLARIRHERSKKDFPGLRLEDDEYVEFAFKRARVCLLMIIGGVMFGLIVVLLAFLLVLMGQSMIDEMGRNFLFIILAALLASAVIIGVVSLVVYNGNRLFITNRRVIQMVMTSPVVNSVNIIDLSSVEDASFRQENLLQNLFHYGTFRLSTVGDETTYTFKYSDISGEELKAVTDLISNAKKRGRKKKEPEE</sequence>
<keyword evidence="1" id="KW-1133">Transmembrane helix</keyword>
<dbReference type="EMBL" id="PRLM01000003">
    <property type="protein sequence ID" value="RYC74776.1"/>
    <property type="molecule type" value="Genomic_DNA"/>
</dbReference>
<comment type="caution">
    <text evidence="2">The sequence shown here is derived from an EMBL/GenBank/DDBJ whole genome shotgun (WGS) entry which is preliminary data.</text>
</comment>
<reference evidence="2 3" key="1">
    <citation type="journal article" date="2018" name="bioRxiv">
        <title>Evidence of independent acquisition and adaption of ultra-small bacteria to human hosts across the highly diverse yet reduced genomes of the phylum Saccharibacteria.</title>
        <authorList>
            <person name="McLean J.S."/>
            <person name="Bor B."/>
            <person name="To T.T."/>
            <person name="Liu Q."/>
            <person name="Kearns K.A."/>
            <person name="Solden L.M."/>
            <person name="Wrighton K.C."/>
            <person name="He X."/>
            <person name="Shi W."/>
        </authorList>
    </citation>
    <scope>NUCLEOTIDE SEQUENCE [LARGE SCALE GENOMIC DNA]</scope>
    <source>
        <strain evidence="2 3">TM7_G3_2_Rum_HOT_351B</strain>
    </source>
</reference>
<name>A0ABY0FLS6_9BACT</name>
<proteinExistence type="predicted"/>
<organism evidence="2 3">
    <name type="scientific">Candidatus Nanosyncoccus alces</name>
    <dbReference type="NCBI Taxonomy" id="2171997"/>
    <lineage>
        <taxon>Bacteria</taxon>
        <taxon>Candidatus Saccharimonadota</taxon>
        <taxon>Candidatus Nanosyncoccalia</taxon>
        <taxon>Candidatus Nanosyncoccales</taxon>
        <taxon>Candidatus Nanosyncoccaceae</taxon>
        <taxon>Candidatus Nanosyncoccus</taxon>
    </lineage>
</organism>
<dbReference type="Proteomes" id="UP001191019">
    <property type="component" value="Unassembled WGS sequence"/>
</dbReference>
<feature type="transmembrane region" description="Helical" evidence="1">
    <location>
        <begin position="37"/>
        <end position="62"/>
    </location>
</feature>
<reference evidence="2 3" key="2">
    <citation type="journal article" date="2020" name="Cell Rep.">
        <title>Acquisition and Adaptation of Ultra-small Parasitic Reduced Genome Bacteria to Mammalian Hosts.</title>
        <authorList>
            <person name="McLean J.S."/>
            <person name="Bor B."/>
            <person name="Kerns K.A."/>
            <person name="Liu Q."/>
            <person name="To T.T."/>
            <person name="Solden L."/>
            <person name="Hendrickson E.L."/>
            <person name="Wrighton K."/>
            <person name="Shi W."/>
            <person name="He X."/>
        </authorList>
    </citation>
    <scope>NUCLEOTIDE SEQUENCE [LARGE SCALE GENOMIC DNA]</scope>
    <source>
        <strain evidence="2 3">TM7_G3_2_Rum_HOT_351B</strain>
    </source>
</reference>